<dbReference type="NCBIfam" id="NF047646">
    <property type="entry name" value="REP_Tyr_transpos"/>
    <property type="match status" value="1"/>
</dbReference>
<organism evidence="2 3">
    <name type="scientific">Vreelandella neptunia</name>
    <dbReference type="NCBI Taxonomy" id="115551"/>
    <lineage>
        <taxon>Bacteria</taxon>
        <taxon>Pseudomonadati</taxon>
        <taxon>Pseudomonadota</taxon>
        <taxon>Gammaproteobacteria</taxon>
        <taxon>Oceanospirillales</taxon>
        <taxon>Halomonadaceae</taxon>
        <taxon>Vreelandella</taxon>
    </lineage>
</organism>
<dbReference type="RefSeq" id="WP_246638292.1">
    <property type="nucleotide sequence ID" value="NZ_CP140255.1"/>
</dbReference>
<dbReference type="EMBL" id="CP140255">
    <property type="protein sequence ID" value="WQH14069.1"/>
    <property type="molecule type" value="Genomic_DNA"/>
</dbReference>
<dbReference type="InterPro" id="IPR052715">
    <property type="entry name" value="RAYT_transposase"/>
</dbReference>
<name>A0ABZ0YPJ9_9GAMM</name>
<reference evidence="2 3" key="1">
    <citation type="submission" date="2023-11" db="EMBL/GenBank/DDBJ databases">
        <title>MicrobeMod: A computational toolkit for identifying prokaryotic methylation and restriction-modification with nanopore sequencing.</title>
        <authorList>
            <person name="Crits-Christoph A."/>
            <person name="Kang S.C."/>
            <person name="Lee H."/>
            <person name="Ostrov N."/>
        </authorList>
    </citation>
    <scope>NUCLEOTIDE SEQUENCE [LARGE SCALE GENOMIC DNA]</scope>
    <source>
        <strain evidence="2 3">ATCC BAA-805</strain>
    </source>
</reference>
<sequence length="151" mass="17640">MIIVWGFKKMQNSRALRRGRYSIEGGHYLITVATRKRYPYFLSFEHACSASKSFYQPRVTLVANTLSYVVMPDHIHWLLQLNGELSEAVRRYKSYVSLGVGERIWQDGFHDRMIRKEEDIKAVARYIVGNPLRAGLVANINHYSFWNAAWL</sequence>
<dbReference type="InterPro" id="IPR036515">
    <property type="entry name" value="Transposase_17_sf"/>
</dbReference>
<keyword evidence="3" id="KW-1185">Reference proteome</keyword>
<evidence type="ECO:0000313" key="2">
    <source>
        <dbReference type="EMBL" id="WQH14069.1"/>
    </source>
</evidence>
<dbReference type="InterPro" id="IPR002686">
    <property type="entry name" value="Transposase_17"/>
</dbReference>
<feature type="domain" description="Transposase IS200-like" evidence="1">
    <location>
        <begin position="23"/>
        <end position="130"/>
    </location>
</feature>
<protein>
    <submittedName>
        <fullName evidence="2">Transposase</fullName>
    </submittedName>
</protein>
<dbReference type="PANTHER" id="PTHR36966:SF1">
    <property type="entry name" value="REP-ASSOCIATED TYROSINE TRANSPOSASE"/>
    <property type="match status" value="1"/>
</dbReference>
<accession>A0ABZ0YPJ9</accession>
<proteinExistence type="predicted"/>
<gene>
    <name evidence="2" type="ORF">SR894_05900</name>
</gene>
<dbReference type="Proteomes" id="UP001324794">
    <property type="component" value="Chromosome"/>
</dbReference>
<dbReference type="PANTHER" id="PTHR36966">
    <property type="entry name" value="REP-ASSOCIATED TYROSINE TRANSPOSASE"/>
    <property type="match status" value="1"/>
</dbReference>
<evidence type="ECO:0000313" key="3">
    <source>
        <dbReference type="Proteomes" id="UP001324794"/>
    </source>
</evidence>
<evidence type="ECO:0000259" key="1">
    <source>
        <dbReference type="SMART" id="SM01321"/>
    </source>
</evidence>
<dbReference type="SMART" id="SM01321">
    <property type="entry name" value="Y1_Tnp"/>
    <property type="match status" value="1"/>
</dbReference>
<dbReference type="Gene3D" id="3.30.70.1290">
    <property type="entry name" value="Transposase IS200-like"/>
    <property type="match status" value="1"/>
</dbReference>
<dbReference type="SUPFAM" id="SSF143422">
    <property type="entry name" value="Transposase IS200-like"/>
    <property type="match status" value="1"/>
</dbReference>